<evidence type="ECO:0000256" key="3">
    <source>
        <dbReference type="ARBA" id="ARBA00022989"/>
    </source>
</evidence>
<feature type="transmembrane region" description="Helical" evidence="5">
    <location>
        <begin position="74"/>
        <end position="94"/>
    </location>
</feature>
<evidence type="ECO:0000256" key="5">
    <source>
        <dbReference type="SAM" id="Phobius"/>
    </source>
</evidence>
<evidence type="ECO:0000256" key="2">
    <source>
        <dbReference type="ARBA" id="ARBA00022692"/>
    </source>
</evidence>
<evidence type="ECO:0000256" key="4">
    <source>
        <dbReference type="ARBA" id="ARBA00023136"/>
    </source>
</evidence>
<feature type="transmembrane region" description="Helical" evidence="5">
    <location>
        <begin position="34"/>
        <end position="54"/>
    </location>
</feature>
<dbReference type="Pfam" id="PF04893">
    <property type="entry name" value="Yip1"/>
    <property type="match status" value="1"/>
</dbReference>
<evidence type="ECO:0000256" key="1">
    <source>
        <dbReference type="ARBA" id="ARBA00004141"/>
    </source>
</evidence>
<evidence type="ECO:0000313" key="7">
    <source>
        <dbReference type="EMBL" id="GGK00272.1"/>
    </source>
</evidence>
<keyword evidence="8" id="KW-1185">Reference proteome</keyword>
<keyword evidence="4 5" id="KW-0472">Membrane</keyword>
<feature type="transmembrane region" description="Helical" evidence="5">
    <location>
        <begin position="130"/>
        <end position="148"/>
    </location>
</feature>
<dbReference type="GO" id="GO:0016020">
    <property type="term" value="C:membrane"/>
    <property type="evidence" value="ECO:0007669"/>
    <property type="project" value="UniProtKB-SubCell"/>
</dbReference>
<organism evidence="7 8">
    <name type="scientific">Pseudomonas matsuisoli</name>
    <dbReference type="NCBI Taxonomy" id="1515666"/>
    <lineage>
        <taxon>Bacteria</taxon>
        <taxon>Pseudomonadati</taxon>
        <taxon>Pseudomonadota</taxon>
        <taxon>Gammaproteobacteria</taxon>
        <taxon>Pseudomonadales</taxon>
        <taxon>Pseudomonadaceae</taxon>
        <taxon>Pseudomonas</taxon>
    </lineage>
</organism>
<accession>A0A917PYQ1</accession>
<feature type="transmembrane region" description="Helical" evidence="5">
    <location>
        <begin position="169"/>
        <end position="194"/>
    </location>
</feature>
<keyword evidence="3 5" id="KW-1133">Transmembrane helix</keyword>
<reference evidence="7" key="1">
    <citation type="journal article" date="2014" name="Int. J. Syst. Evol. Microbiol.">
        <title>Complete genome sequence of Corynebacterium casei LMG S-19264T (=DSM 44701T), isolated from a smear-ripened cheese.</title>
        <authorList>
            <consortium name="US DOE Joint Genome Institute (JGI-PGF)"/>
            <person name="Walter F."/>
            <person name="Albersmeier A."/>
            <person name="Kalinowski J."/>
            <person name="Ruckert C."/>
        </authorList>
    </citation>
    <scope>NUCLEOTIDE SEQUENCE</scope>
    <source>
        <strain evidence="7">JCM 30078</strain>
    </source>
</reference>
<dbReference type="RefSeq" id="WP_188983829.1">
    <property type="nucleotide sequence ID" value="NZ_BMPO01000006.1"/>
</dbReference>
<comment type="subcellular location">
    <subcellularLocation>
        <location evidence="1">Membrane</location>
        <topology evidence="1">Multi-pass membrane protein</topology>
    </subcellularLocation>
</comment>
<feature type="transmembrane region" description="Helical" evidence="5">
    <location>
        <begin position="106"/>
        <end position="124"/>
    </location>
</feature>
<feature type="domain" description="Yip1" evidence="6">
    <location>
        <begin position="6"/>
        <end position="160"/>
    </location>
</feature>
<dbReference type="AlphaFoldDB" id="A0A917PYQ1"/>
<reference evidence="7" key="2">
    <citation type="submission" date="2020-09" db="EMBL/GenBank/DDBJ databases">
        <authorList>
            <person name="Sun Q."/>
            <person name="Ohkuma M."/>
        </authorList>
    </citation>
    <scope>NUCLEOTIDE SEQUENCE</scope>
    <source>
        <strain evidence="7">JCM 30078</strain>
    </source>
</reference>
<gene>
    <name evidence="7" type="ORF">GCM10009304_27590</name>
</gene>
<proteinExistence type="predicted"/>
<protein>
    <submittedName>
        <fullName evidence="7">Membrane protein</fullName>
    </submittedName>
</protein>
<keyword evidence="2 5" id="KW-0812">Transmembrane</keyword>
<name>A0A917PYQ1_9PSED</name>
<comment type="caution">
    <text evidence="7">The sequence shown here is derived from an EMBL/GenBank/DDBJ whole genome shotgun (WGS) entry which is preliminary data.</text>
</comment>
<evidence type="ECO:0000259" key="6">
    <source>
        <dbReference type="Pfam" id="PF04893"/>
    </source>
</evidence>
<dbReference type="InterPro" id="IPR006977">
    <property type="entry name" value="Yip1_dom"/>
</dbReference>
<dbReference type="Proteomes" id="UP000635983">
    <property type="component" value="Unassembled WGS sequence"/>
</dbReference>
<evidence type="ECO:0000313" key="8">
    <source>
        <dbReference type="Proteomes" id="UP000635983"/>
    </source>
</evidence>
<dbReference type="EMBL" id="BMPO01000006">
    <property type="protein sequence ID" value="GGK00272.1"/>
    <property type="molecule type" value="Genomic_DNA"/>
</dbReference>
<sequence length="208" mass="22643">MINHVWGLLSRPTQEWKNIRGEGETITHMYAHHVLLLALIPAISAFLGTTQIGWRVDTEADRVAVSTGLAMALTFYVLILVAVGIMGNVIHWMSERFNNRPSRRRCVLFAGYTATPLFIGGLALLYPSLILWAIVGVIAVAYTGYLLYTGYPTLLGVSLAEGFKEGFTITGGTLAIGVLVLELLLAATVALWGLGFDFGVSWSLFPGR</sequence>